<dbReference type="InterPro" id="IPR051320">
    <property type="entry name" value="Viral_Replic_Matur_Polypro"/>
</dbReference>
<organism evidence="2 3">
    <name type="scientific">Phytophthora megakarya</name>
    <dbReference type="NCBI Taxonomy" id="4795"/>
    <lineage>
        <taxon>Eukaryota</taxon>
        <taxon>Sar</taxon>
        <taxon>Stramenopiles</taxon>
        <taxon>Oomycota</taxon>
        <taxon>Peronosporomycetes</taxon>
        <taxon>Peronosporales</taxon>
        <taxon>Peronosporaceae</taxon>
        <taxon>Phytophthora</taxon>
    </lineage>
</organism>
<keyword evidence="2" id="KW-0695">RNA-directed DNA polymerase</keyword>
<dbReference type="Pfam" id="PF17919">
    <property type="entry name" value="RT_RNaseH_2"/>
    <property type="match status" value="1"/>
</dbReference>
<dbReference type="PANTHER" id="PTHR33064">
    <property type="entry name" value="POL PROTEIN"/>
    <property type="match status" value="1"/>
</dbReference>
<feature type="domain" description="Reverse transcriptase/retrotransposon-derived protein RNase H-like" evidence="1">
    <location>
        <begin position="89"/>
        <end position="168"/>
    </location>
</feature>
<dbReference type="Gene3D" id="3.30.70.270">
    <property type="match status" value="1"/>
</dbReference>
<dbReference type="SUPFAM" id="SSF56672">
    <property type="entry name" value="DNA/RNA polymerases"/>
    <property type="match status" value="1"/>
</dbReference>
<dbReference type="InterPro" id="IPR043128">
    <property type="entry name" value="Rev_trsase/Diguanyl_cyclase"/>
</dbReference>
<name>A0A225W1D4_9STRA</name>
<accession>A0A225W1D4</accession>
<dbReference type="PANTHER" id="PTHR33064:SF37">
    <property type="entry name" value="RIBONUCLEASE H"/>
    <property type="match status" value="1"/>
</dbReference>
<proteinExistence type="predicted"/>
<dbReference type="Proteomes" id="UP000198211">
    <property type="component" value="Unassembled WGS sequence"/>
</dbReference>
<dbReference type="EMBL" id="NBNE01002247">
    <property type="protein sequence ID" value="OWZ11029.1"/>
    <property type="molecule type" value="Genomic_DNA"/>
</dbReference>
<keyword evidence="2" id="KW-0548">Nucleotidyltransferase</keyword>
<sequence length="408" mass="46550">MQSFLGSLNYYSRFTEDYTIYASVLYELREIDFAAMMKDTSQVRIQQVLEVECVDPGSQEGQAIDQQKHLDPEAQDLTGVDPRWSHAYRSFSVLKSKIATTSILRHFDSDRRATVVVYVSDWAISGSLPQEYNKIYYLVMFASRTLKSNELNYGIAEKDVLALLGILDLNYNALIGPLALKITKCVKGEDEILGALAASITPRSQVDKALISIAPKKEPRRKIQASIPTIGRDEDLYAVSFDGSARVKRVTFNRLDEILVVKIEDEIAQISAVTTRSKARSGVRMGSDPDSLREQVVRELRIERIWQAQDEEWISGLKKYLVRKIRDLTQKYAKVFGSIAMNYDVGQLDLLFYYPTTKEAAADRNKLMRLVVPETLRQDILHHYARWSSRNRSNLRLDPRSLPLERAV</sequence>
<evidence type="ECO:0000313" key="2">
    <source>
        <dbReference type="EMBL" id="OWZ11029.1"/>
    </source>
</evidence>
<keyword evidence="2" id="KW-0808">Transferase</keyword>
<protein>
    <submittedName>
        <fullName evidence="2">Reverse transcriptase</fullName>
    </submittedName>
</protein>
<evidence type="ECO:0000259" key="1">
    <source>
        <dbReference type="Pfam" id="PF17919"/>
    </source>
</evidence>
<dbReference type="InterPro" id="IPR043502">
    <property type="entry name" value="DNA/RNA_pol_sf"/>
</dbReference>
<dbReference type="GO" id="GO:0003964">
    <property type="term" value="F:RNA-directed DNA polymerase activity"/>
    <property type="evidence" value="ECO:0007669"/>
    <property type="project" value="UniProtKB-KW"/>
</dbReference>
<evidence type="ECO:0000313" key="3">
    <source>
        <dbReference type="Proteomes" id="UP000198211"/>
    </source>
</evidence>
<dbReference type="InterPro" id="IPR041577">
    <property type="entry name" value="RT_RNaseH_2"/>
</dbReference>
<keyword evidence="3" id="KW-1185">Reference proteome</keyword>
<gene>
    <name evidence="2" type="ORF">PHMEG_00016006</name>
</gene>
<comment type="caution">
    <text evidence="2">The sequence shown here is derived from an EMBL/GenBank/DDBJ whole genome shotgun (WGS) entry which is preliminary data.</text>
</comment>
<reference evidence="3" key="1">
    <citation type="submission" date="2017-03" db="EMBL/GenBank/DDBJ databases">
        <title>Phytopthora megakarya and P. palmivora, two closely related causual agents of cacao black pod achieved similar genome size and gene model numbers by different mechanisms.</title>
        <authorList>
            <person name="Ali S."/>
            <person name="Shao J."/>
            <person name="Larry D.J."/>
            <person name="Kronmiller B."/>
            <person name="Shen D."/>
            <person name="Strem M.D."/>
            <person name="Melnick R.L."/>
            <person name="Guiltinan M.J."/>
            <person name="Tyler B.M."/>
            <person name="Meinhardt L.W."/>
            <person name="Bailey B.A."/>
        </authorList>
    </citation>
    <scope>NUCLEOTIDE SEQUENCE [LARGE SCALE GENOMIC DNA]</scope>
    <source>
        <strain evidence="3">zdho120</strain>
    </source>
</reference>
<dbReference type="AlphaFoldDB" id="A0A225W1D4"/>